<name>A0AAV9JH43_9PEZI</name>
<sequence length="187" mass="21552">MDGSPLSKLSPELRNHIWEYAVTMQHPVKVAACSDPDLYYCTRFEDPAITAACKQTRSESLLMYYAKNKFEMDIAHEGTWLLNPDCFDQPADAWEWLDTINRAKHDAVSYLKINICGIPYWFAVDLDNEENGWVLMMGKIKECGYDESRVELAAFHALAELPVSDERDREDVKKTEAEIEKLRGIIR</sequence>
<accession>A0AAV9JH43</accession>
<gene>
    <name evidence="2" type="ORF">LTR36_004397</name>
</gene>
<dbReference type="Proteomes" id="UP001324427">
    <property type="component" value="Unassembled WGS sequence"/>
</dbReference>
<evidence type="ECO:0000259" key="1">
    <source>
        <dbReference type="Pfam" id="PF20150"/>
    </source>
</evidence>
<dbReference type="AlphaFoldDB" id="A0AAV9JH43"/>
<comment type="caution">
    <text evidence="2">The sequence shown here is derived from an EMBL/GenBank/DDBJ whole genome shotgun (WGS) entry which is preliminary data.</text>
</comment>
<evidence type="ECO:0000313" key="2">
    <source>
        <dbReference type="EMBL" id="KAK4544187.1"/>
    </source>
</evidence>
<dbReference type="Pfam" id="PF20150">
    <property type="entry name" value="2EXR"/>
    <property type="match status" value="1"/>
</dbReference>
<dbReference type="InterPro" id="IPR038883">
    <property type="entry name" value="AN11006-like"/>
</dbReference>
<organism evidence="2 3">
    <name type="scientific">Oleoguttula mirabilis</name>
    <dbReference type="NCBI Taxonomy" id="1507867"/>
    <lineage>
        <taxon>Eukaryota</taxon>
        <taxon>Fungi</taxon>
        <taxon>Dikarya</taxon>
        <taxon>Ascomycota</taxon>
        <taxon>Pezizomycotina</taxon>
        <taxon>Dothideomycetes</taxon>
        <taxon>Dothideomycetidae</taxon>
        <taxon>Mycosphaerellales</taxon>
        <taxon>Teratosphaeriaceae</taxon>
        <taxon>Oleoguttula</taxon>
    </lineage>
</organism>
<dbReference type="PANTHER" id="PTHR42085:SF1">
    <property type="entry name" value="F-BOX DOMAIN-CONTAINING PROTEIN"/>
    <property type="match status" value="1"/>
</dbReference>
<dbReference type="PANTHER" id="PTHR42085">
    <property type="entry name" value="F-BOX DOMAIN-CONTAINING PROTEIN"/>
    <property type="match status" value="1"/>
</dbReference>
<feature type="domain" description="2EXR" evidence="1">
    <location>
        <begin position="7"/>
        <end position="84"/>
    </location>
</feature>
<protein>
    <recommendedName>
        <fullName evidence="1">2EXR domain-containing protein</fullName>
    </recommendedName>
</protein>
<evidence type="ECO:0000313" key="3">
    <source>
        <dbReference type="Proteomes" id="UP001324427"/>
    </source>
</evidence>
<proteinExistence type="predicted"/>
<dbReference type="InterPro" id="IPR045518">
    <property type="entry name" value="2EXR"/>
</dbReference>
<dbReference type="EMBL" id="JAVFHQ010000026">
    <property type="protein sequence ID" value="KAK4544187.1"/>
    <property type="molecule type" value="Genomic_DNA"/>
</dbReference>
<reference evidence="2 3" key="1">
    <citation type="submission" date="2021-11" db="EMBL/GenBank/DDBJ databases">
        <title>Black yeast isolated from Biological Soil Crust.</title>
        <authorList>
            <person name="Kurbessoian T."/>
        </authorList>
    </citation>
    <scope>NUCLEOTIDE SEQUENCE [LARGE SCALE GENOMIC DNA]</scope>
    <source>
        <strain evidence="2 3">CCFEE 5522</strain>
    </source>
</reference>
<keyword evidence="3" id="KW-1185">Reference proteome</keyword>